<sequence length="270" mass="29415">MTAHADAVTGTLPRPAQRRAATRTAIPDQPPGSKTFSRRSLHGQIAYDIGTRIVRGDIPPGTVLPNESDLSTQFSVSRTALREAIKVLAAKGLVESRPKTGTRVRPRAEWNMLDPDLLAWQLATQPMERLAKNLFEIRQIIEPAAAAMAAERADDTQREAISRAFADMETAPDGDASVEPDLRFHQSILAASNNEFLQPLGALIETAMASSFRITNNAPGALQVSLPLHCAVRDAILAREPEAARKAMRVLLEDAAQDMRRALPHIKPTP</sequence>
<evidence type="ECO:0000313" key="7">
    <source>
        <dbReference type="Proteomes" id="UP000196655"/>
    </source>
</evidence>
<evidence type="ECO:0000256" key="2">
    <source>
        <dbReference type="ARBA" id="ARBA00023125"/>
    </source>
</evidence>
<evidence type="ECO:0000256" key="3">
    <source>
        <dbReference type="ARBA" id="ARBA00023163"/>
    </source>
</evidence>
<dbReference type="Gene3D" id="1.20.120.530">
    <property type="entry name" value="GntR ligand-binding domain-like"/>
    <property type="match status" value="1"/>
</dbReference>
<dbReference type="SUPFAM" id="SSF48008">
    <property type="entry name" value="GntR ligand-binding domain-like"/>
    <property type="match status" value="1"/>
</dbReference>
<dbReference type="RefSeq" id="WP_088150685.1">
    <property type="nucleotide sequence ID" value="NZ_NHON01000012.1"/>
</dbReference>
<dbReference type="Gene3D" id="1.10.10.10">
    <property type="entry name" value="Winged helix-like DNA-binding domain superfamily/Winged helix DNA-binding domain"/>
    <property type="match status" value="1"/>
</dbReference>
<dbReference type="InterPro" id="IPR008920">
    <property type="entry name" value="TF_FadR/GntR_C"/>
</dbReference>
<dbReference type="Proteomes" id="UP000196655">
    <property type="component" value="Unassembled WGS sequence"/>
</dbReference>
<dbReference type="InterPro" id="IPR011711">
    <property type="entry name" value="GntR_C"/>
</dbReference>
<keyword evidence="2" id="KW-0238">DNA-binding</keyword>
<dbReference type="InterPro" id="IPR000524">
    <property type="entry name" value="Tscrpt_reg_HTH_GntR"/>
</dbReference>
<dbReference type="EMBL" id="NHON01000012">
    <property type="protein sequence ID" value="OWJ67547.1"/>
    <property type="molecule type" value="Genomic_DNA"/>
</dbReference>
<evidence type="ECO:0000259" key="5">
    <source>
        <dbReference type="PROSITE" id="PS50949"/>
    </source>
</evidence>
<keyword evidence="1" id="KW-0805">Transcription regulation</keyword>
<dbReference type="PANTHER" id="PTHR43537:SF44">
    <property type="entry name" value="GNTR FAMILY REGULATORY PROTEIN"/>
    <property type="match status" value="1"/>
</dbReference>
<evidence type="ECO:0000256" key="4">
    <source>
        <dbReference type="SAM" id="MobiDB-lite"/>
    </source>
</evidence>
<feature type="region of interest" description="Disordered" evidence="4">
    <location>
        <begin position="1"/>
        <end position="40"/>
    </location>
</feature>
<feature type="domain" description="HTH gntR-type" evidence="5">
    <location>
        <begin position="39"/>
        <end position="107"/>
    </location>
</feature>
<dbReference type="SUPFAM" id="SSF46785">
    <property type="entry name" value="Winged helix' DNA-binding domain"/>
    <property type="match status" value="1"/>
</dbReference>
<dbReference type="OrthoDB" id="9809707at2"/>
<organism evidence="6 7">
    <name type="scientific">Inquilinus limosus</name>
    <dbReference type="NCBI Taxonomy" id="171674"/>
    <lineage>
        <taxon>Bacteria</taxon>
        <taxon>Pseudomonadati</taxon>
        <taxon>Pseudomonadota</taxon>
        <taxon>Alphaproteobacteria</taxon>
        <taxon>Rhodospirillales</taxon>
        <taxon>Rhodospirillaceae</taxon>
        <taxon>Inquilinus</taxon>
    </lineage>
</organism>
<dbReference type="STRING" id="1122125.GCA_000423185_00200"/>
<dbReference type="SMART" id="SM00895">
    <property type="entry name" value="FCD"/>
    <property type="match status" value="1"/>
</dbReference>
<dbReference type="InterPro" id="IPR036388">
    <property type="entry name" value="WH-like_DNA-bd_sf"/>
</dbReference>
<dbReference type="PRINTS" id="PR00035">
    <property type="entry name" value="HTHGNTR"/>
</dbReference>
<keyword evidence="3" id="KW-0804">Transcription</keyword>
<dbReference type="GO" id="GO:0003677">
    <property type="term" value="F:DNA binding"/>
    <property type="evidence" value="ECO:0007669"/>
    <property type="project" value="UniProtKB-KW"/>
</dbReference>
<name>A0A211ZR14_9PROT</name>
<proteinExistence type="predicted"/>
<evidence type="ECO:0000313" key="6">
    <source>
        <dbReference type="EMBL" id="OWJ67547.1"/>
    </source>
</evidence>
<comment type="caution">
    <text evidence="6">The sequence shown here is derived from an EMBL/GenBank/DDBJ whole genome shotgun (WGS) entry which is preliminary data.</text>
</comment>
<reference evidence="7" key="1">
    <citation type="submission" date="2017-05" db="EMBL/GenBank/DDBJ databases">
        <authorList>
            <person name="Macchi M."/>
            <person name="Festa S."/>
            <person name="Coppotelli B.M."/>
            <person name="Morelli I.S."/>
        </authorList>
    </citation>
    <scope>NUCLEOTIDE SEQUENCE [LARGE SCALE GENOMIC DNA]</scope>
    <source>
        <strain evidence="7">I</strain>
    </source>
</reference>
<dbReference type="Pfam" id="PF07729">
    <property type="entry name" value="FCD"/>
    <property type="match status" value="1"/>
</dbReference>
<keyword evidence="7" id="KW-1185">Reference proteome</keyword>
<dbReference type="Pfam" id="PF00392">
    <property type="entry name" value="GntR"/>
    <property type="match status" value="1"/>
</dbReference>
<gene>
    <name evidence="6" type="ORF">BWR60_09075</name>
</gene>
<dbReference type="CDD" id="cd07377">
    <property type="entry name" value="WHTH_GntR"/>
    <property type="match status" value="1"/>
</dbReference>
<dbReference type="GO" id="GO:0003700">
    <property type="term" value="F:DNA-binding transcription factor activity"/>
    <property type="evidence" value="ECO:0007669"/>
    <property type="project" value="InterPro"/>
</dbReference>
<protein>
    <recommendedName>
        <fullName evidence="5">HTH gntR-type domain-containing protein</fullName>
    </recommendedName>
</protein>
<accession>A0A211ZR14</accession>
<dbReference type="InterPro" id="IPR036390">
    <property type="entry name" value="WH_DNA-bd_sf"/>
</dbReference>
<evidence type="ECO:0000256" key="1">
    <source>
        <dbReference type="ARBA" id="ARBA00023015"/>
    </source>
</evidence>
<dbReference type="PANTHER" id="PTHR43537">
    <property type="entry name" value="TRANSCRIPTIONAL REGULATOR, GNTR FAMILY"/>
    <property type="match status" value="1"/>
</dbReference>
<dbReference type="AlphaFoldDB" id="A0A211ZR14"/>
<dbReference type="SMART" id="SM00345">
    <property type="entry name" value="HTH_GNTR"/>
    <property type="match status" value="1"/>
</dbReference>
<dbReference type="PROSITE" id="PS50949">
    <property type="entry name" value="HTH_GNTR"/>
    <property type="match status" value="1"/>
</dbReference>